<proteinExistence type="predicted"/>
<name>A0ACC2G196_DALPE</name>
<protein>
    <submittedName>
        <fullName evidence="1">Uncharacterized protein</fullName>
    </submittedName>
</protein>
<gene>
    <name evidence="1" type="ORF">DPEC_G00227760</name>
</gene>
<dbReference type="Proteomes" id="UP001157502">
    <property type="component" value="Chromosome 19"/>
</dbReference>
<evidence type="ECO:0000313" key="1">
    <source>
        <dbReference type="EMBL" id="KAJ7997321.1"/>
    </source>
</evidence>
<dbReference type="EMBL" id="CM055746">
    <property type="protein sequence ID" value="KAJ7997321.1"/>
    <property type="molecule type" value="Genomic_DNA"/>
</dbReference>
<evidence type="ECO:0000313" key="2">
    <source>
        <dbReference type="Proteomes" id="UP001157502"/>
    </source>
</evidence>
<organism evidence="1 2">
    <name type="scientific">Dallia pectoralis</name>
    <name type="common">Alaska blackfish</name>
    <dbReference type="NCBI Taxonomy" id="75939"/>
    <lineage>
        <taxon>Eukaryota</taxon>
        <taxon>Metazoa</taxon>
        <taxon>Chordata</taxon>
        <taxon>Craniata</taxon>
        <taxon>Vertebrata</taxon>
        <taxon>Euteleostomi</taxon>
        <taxon>Actinopterygii</taxon>
        <taxon>Neopterygii</taxon>
        <taxon>Teleostei</taxon>
        <taxon>Protacanthopterygii</taxon>
        <taxon>Esociformes</taxon>
        <taxon>Umbridae</taxon>
        <taxon>Dallia</taxon>
    </lineage>
</organism>
<reference evidence="1" key="1">
    <citation type="submission" date="2021-05" db="EMBL/GenBank/DDBJ databases">
        <authorList>
            <person name="Pan Q."/>
            <person name="Jouanno E."/>
            <person name="Zahm M."/>
            <person name="Klopp C."/>
            <person name="Cabau C."/>
            <person name="Louis A."/>
            <person name="Berthelot C."/>
            <person name="Parey E."/>
            <person name="Roest Crollius H."/>
            <person name="Montfort J."/>
            <person name="Robinson-Rechavi M."/>
            <person name="Bouchez O."/>
            <person name="Lampietro C."/>
            <person name="Lopez Roques C."/>
            <person name="Donnadieu C."/>
            <person name="Postlethwait J."/>
            <person name="Bobe J."/>
            <person name="Dillon D."/>
            <person name="Chandos A."/>
            <person name="von Hippel F."/>
            <person name="Guiguen Y."/>
        </authorList>
    </citation>
    <scope>NUCLEOTIDE SEQUENCE</scope>
    <source>
        <strain evidence="1">YG-Jan2019</strain>
    </source>
</reference>
<comment type="caution">
    <text evidence="1">The sequence shown here is derived from an EMBL/GenBank/DDBJ whole genome shotgun (WGS) entry which is preliminary data.</text>
</comment>
<keyword evidence="2" id="KW-1185">Reference proteome</keyword>
<accession>A0ACC2G196</accession>
<sequence>MRQRVEAGPFSQANYPPAVPLPLRHFQKDICPGPGTASHTDPQRALMIGQNHRGPGGAVCCEEPRRPLSPPLTGVCRCLLEQGRGQAARAPGGPQHGPGLLTDNLGIRLCCKGEVETVAR</sequence>